<reference evidence="1" key="1">
    <citation type="submission" date="2021-01" db="EMBL/GenBank/DDBJ databases">
        <authorList>
            <consortium name="Genoscope - CEA"/>
            <person name="William W."/>
        </authorList>
    </citation>
    <scope>NUCLEOTIDE SEQUENCE</scope>
</reference>
<evidence type="ECO:0000313" key="2">
    <source>
        <dbReference type="Proteomes" id="UP000683925"/>
    </source>
</evidence>
<gene>
    <name evidence="1" type="ORF">POCTA_138.1.T1440032</name>
</gene>
<dbReference type="Proteomes" id="UP000683925">
    <property type="component" value="Unassembled WGS sequence"/>
</dbReference>
<dbReference type="PANTHER" id="PTHR33706">
    <property type="entry name" value="MORN VARIANT REPEAT PROTEIN"/>
    <property type="match status" value="1"/>
</dbReference>
<dbReference type="OrthoDB" id="298777at2759"/>
<dbReference type="PANTHER" id="PTHR33706:SF1">
    <property type="entry name" value="TPR REPEAT PROTEIN"/>
    <property type="match status" value="1"/>
</dbReference>
<name>A0A8S1Y5J5_PAROT</name>
<evidence type="ECO:0008006" key="3">
    <source>
        <dbReference type="Google" id="ProtNLM"/>
    </source>
</evidence>
<dbReference type="AlphaFoldDB" id="A0A8S1Y5J5"/>
<comment type="caution">
    <text evidence="1">The sequence shown here is derived from an EMBL/GenBank/DDBJ whole genome shotgun (WGS) entry which is preliminary data.</text>
</comment>
<proteinExistence type="predicted"/>
<evidence type="ECO:0000313" key="1">
    <source>
        <dbReference type="EMBL" id="CAD8208397.1"/>
    </source>
</evidence>
<accession>A0A8S1Y5J5</accession>
<keyword evidence="2" id="KW-1185">Reference proteome</keyword>
<dbReference type="EMBL" id="CAJJDP010000145">
    <property type="protein sequence ID" value="CAD8208397.1"/>
    <property type="molecule type" value="Genomic_DNA"/>
</dbReference>
<protein>
    <recommendedName>
        <fullName evidence="3">MORN repeat protein</fullName>
    </recommendedName>
</protein>
<sequence length="506" mass="59699">MNFLNNFADDSNLHLFFSQGIPQDCLSFHYNCFQYPFTRKIQLTINFTKNHKIFYIIDGEIIRIDSIENLSIRPYILTNLDQIKYLSWIGEYGENKKKVGRWFANWDGILMADVGGYYSQEGKKIGQWKEINDNYSKNIQIYQIGQYINDQRRGIWRNISNEKDIGGGFYDEQGSKHGLWIDVSDSFCKENQLTYQGEYNNGTKVGKWKILFNNQQIGGGYFNNQGQKIGKWVDLSSGYSIEAQIKFVGEYQNGKKQGLWDVLEENIFTGGGVQDVNGLKSRKWIELSDNSNDYIHIFYIGDYINGKKYGMWETTYRYNRESNLEKICSGQFDEQGLKNGKWVELNESYNYNCQVILQGQYKHGIKIDRWNFMYRLDDDRGFTYIGEGFFDLEGQRQKQWIELWDKFEDKSQVIFKGIYQNNKKCGHWQTMFRCSCYDNFEVVGGGQYDDDGLKLGQWIELSEDFTRDFQVMHKGEYIFGQKCGCWATMKREKKNEIFRIIENKNI</sequence>
<organism evidence="1 2">
    <name type="scientific">Paramecium octaurelia</name>
    <dbReference type="NCBI Taxonomy" id="43137"/>
    <lineage>
        <taxon>Eukaryota</taxon>
        <taxon>Sar</taxon>
        <taxon>Alveolata</taxon>
        <taxon>Ciliophora</taxon>
        <taxon>Intramacronucleata</taxon>
        <taxon>Oligohymenophorea</taxon>
        <taxon>Peniculida</taxon>
        <taxon>Parameciidae</taxon>
        <taxon>Paramecium</taxon>
    </lineage>
</organism>